<sequence>MDVRTLNRQLSRQRARVEDTVWSLDAVTRDLTVRVEEARDKTLQLVRRIADMERWRWLAGLDHVISVSGKYSSPMASLVLTDSSHLTADSQHLGAAVTMLLIWLLLLGGLCCGCCGLQEKATPVLTAGQNMFPAIHFKWATRNNVGQHFRQQATWASSSTVVVCLLSLGLWLLALVSLLVGGHGEVFVCRPLYDEPEFRTLTRLVDEPGVFYRRGGGFFSNMLYGNETMNVPLREVLMECQDNRPTYEAFRLHRVFDVDAASNHRSWDTLHTELANLEVNLTDLRLLTPYLQRQLTSLVTTSAVNLTSYRTQFSGQITGKDLSSFSNQLESVANQIKDLATASRMETLASRTRRLVVSHIQPLEQRKEDLVYQLTALEVQINPLQRQVNQSLSHLKTIQYFINNQGSSIAHQRFFKVESIGLSYSPYTGRETLLADFQNPTSQDDLQPTQSPSEEGVKDIRRNRWDTYGNYQEKNLPAIHGEYGMIYESTEIVEAIPVFLEKQFKPNYEPQDHDFTTDMTRTVGDYLEGPNDTRAEKAREYIRRLISYVDQYRDYVLTATSSHVAPCKPVWDIFHAMRLLFCRHIMDPLNGFWFSMVWCLVLLTVATPVSLKLVRHYKQMRHDGLLHSRSSE</sequence>
<evidence type="ECO:0000313" key="8">
    <source>
        <dbReference type="EMBL" id="CAD7574007.1"/>
    </source>
</evidence>
<evidence type="ECO:0000256" key="6">
    <source>
        <dbReference type="ARBA" id="ARBA00023180"/>
    </source>
</evidence>
<dbReference type="InterPro" id="IPR008795">
    <property type="entry name" value="Prominin"/>
</dbReference>
<gene>
    <name evidence="8" type="ORF">TCMB3V08_LOCUS6627</name>
</gene>
<evidence type="ECO:0000256" key="5">
    <source>
        <dbReference type="ARBA" id="ARBA00023136"/>
    </source>
</evidence>
<dbReference type="AlphaFoldDB" id="A0A7R9P8X0"/>
<dbReference type="PANTHER" id="PTHR22730:SF1">
    <property type="entry name" value="PROMININ-LIKE PROTEIN"/>
    <property type="match status" value="1"/>
</dbReference>
<dbReference type="Pfam" id="PF05478">
    <property type="entry name" value="Prominin"/>
    <property type="match status" value="2"/>
</dbReference>
<dbReference type="GO" id="GO:0016020">
    <property type="term" value="C:membrane"/>
    <property type="evidence" value="ECO:0007669"/>
    <property type="project" value="UniProtKB-SubCell"/>
</dbReference>
<evidence type="ECO:0000256" key="1">
    <source>
        <dbReference type="ARBA" id="ARBA00004141"/>
    </source>
</evidence>
<evidence type="ECO:0000256" key="4">
    <source>
        <dbReference type="ARBA" id="ARBA00022989"/>
    </source>
</evidence>
<dbReference type="EMBL" id="OE182014">
    <property type="protein sequence ID" value="CAD7574007.1"/>
    <property type="molecule type" value="Genomic_DNA"/>
</dbReference>
<protein>
    <submittedName>
        <fullName evidence="8">(California timema) hypothetical protein</fullName>
    </submittedName>
</protein>
<evidence type="ECO:0000256" key="3">
    <source>
        <dbReference type="ARBA" id="ARBA00022692"/>
    </source>
</evidence>
<keyword evidence="5 7" id="KW-0472">Membrane</keyword>
<evidence type="ECO:0000256" key="7">
    <source>
        <dbReference type="SAM" id="Phobius"/>
    </source>
</evidence>
<feature type="transmembrane region" description="Helical" evidence="7">
    <location>
        <begin position="160"/>
        <end position="180"/>
    </location>
</feature>
<proteinExistence type="inferred from homology"/>
<keyword evidence="3 7" id="KW-0812">Transmembrane</keyword>
<comment type="subcellular location">
    <subcellularLocation>
        <location evidence="1">Membrane</location>
        <topology evidence="1">Multi-pass membrane protein</topology>
    </subcellularLocation>
</comment>
<keyword evidence="6" id="KW-0325">Glycoprotein</keyword>
<accession>A0A7R9P8X0</accession>
<organism evidence="8">
    <name type="scientific">Timema californicum</name>
    <name type="common">California timema</name>
    <name type="synonym">Walking stick</name>
    <dbReference type="NCBI Taxonomy" id="61474"/>
    <lineage>
        <taxon>Eukaryota</taxon>
        <taxon>Metazoa</taxon>
        <taxon>Ecdysozoa</taxon>
        <taxon>Arthropoda</taxon>
        <taxon>Hexapoda</taxon>
        <taxon>Insecta</taxon>
        <taxon>Pterygota</taxon>
        <taxon>Neoptera</taxon>
        <taxon>Polyneoptera</taxon>
        <taxon>Phasmatodea</taxon>
        <taxon>Timematodea</taxon>
        <taxon>Timematoidea</taxon>
        <taxon>Timematidae</taxon>
        <taxon>Timema</taxon>
    </lineage>
</organism>
<name>A0A7R9P8X0_TIMCA</name>
<feature type="transmembrane region" description="Helical" evidence="7">
    <location>
        <begin position="93"/>
        <end position="117"/>
    </location>
</feature>
<feature type="transmembrane region" description="Helical" evidence="7">
    <location>
        <begin position="592"/>
        <end position="611"/>
    </location>
</feature>
<keyword evidence="4 7" id="KW-1133">Transmembrane helix</keyword>
<evidence type="ECO:0000256" key="2">
    <source>
        <dbReference type="ARBA" id="ARBA00006058"/>
    </source>
</evidence>
<reference evidence="8" key="1">
    <citation type="submission" date="2020-11" db="EMBL/GenBank/DDBJ databases">
        <authorList>
            <person name="Tran Van P."/>
        </authorList>
    </citation>
    <scope>NUCLEOTIDE SEQUENCE</scope>
</reference>
<dbReference type="PANTHER" id="PTHR22730">
    <property type="entry name" value="PROMININ PROM PROTEIN"/>
    <property type="match status" value="1"/>
</dbReference>
<comment type="similarity">
    <text evidence="2">Belongs to the prominin family.</text>
</comment>